<reference evidence="2 3" key="1">
    <citation type="submission" date="2014-03" db="EMBL/GenBank/DDBJ databases">
        <title>Draft genome of the hookworm Oesophagostomum dentatum.</title>
        <authorList>
            <person name="Mitreva M."/>
        </authorList>
    </citation>
    <scope>NUCLEOTIDE SEQUENCE [LARGE SCALE GENOMIC DNA]</scope>
    <source>
        <strain evidence="2 3">OD-Hann</strain>
    </source>
</reference>
<feature type="domain" description="Alpha-2-macroglobulin bait region" evidence="1">
    <location>
        <begin position="144"/>
        <end position="280"/>
    </location>
</feature>
<evidence type="ECO:0000313" key="3">
    <source>
        <dbReference type="Proteomes" id="UP000053660"/>
    </source>
</evidence>
<dbReference type="Gene3D" id="2.60.40.10">
    <property type="entry name" value="Immunoglobulins"/>
    <property type="match status" value="1"/>
</dbReference>
<dbReference type="AlphaFoldDB" id="A0A0B1TJH4"/>
<evidence type="ECO:0000259" key="1">
    <source>
        <dbReference type="SMART" id="SM01359"/>
    </source>
</evidence>
<organism evidence="2 3">
    <name type="scientific">Oesophagostomum dentatum</name>
    <name type="common">Nodular worm</name>
    <dbReference type="NCBI Taxonomy" id="61180"/>
    <lineage>
        <taxon>Eukaryota</taxon>
        <taxon>Metazoa</taxon>
        <taxon>Ecdysozoa</taxon>
        <taxon>Nematoda</taxon>
        <taxon>Chromadorea</taxon>
        <taxon>Rhabditida</taxon>
        <taxon>Rhabditina</taxon>
        <taxon>Rhabditomorpha</taxon>
        <taxon>Strongyloidea</taxon>
        <taxon>Strongylidae</taxon>
        <taxon>Oesophagostomum</taxon>
    </lineage>
</organism>
<protein>
    <submittedName>
        <fullName evidence="2">Alpha-2-macroglobulin family protein</fullName>
    </submittedName>
</protein>
<dbReference type="PANTHER" id="PTHR11412:SF175">
    <property type="entry name" value="TEP (THIOLESTER CONTAINING PROTEIN)"/>
    <property type="match status" value="1"/>
</dbReference>
<evidence type="ECO:0000313" key="2">
    <source>
        <dbReference type="EMBL" id="KHJ95555.1"/>
    </source>
</evidence>
<dbReference type="InterPro" id="IPR011625">
    <property type="entry name" value="A2M_N_BRD"/>
</dbReference>
<dbReference type="OrthoDB" id="9998011at2759"/>
<proteinExistence type="predicted"/>
<dbReference type="InterPro" id="IPR050473">
    <property type="entry name" value="A2M/Complement_sys"/>
</dbReference>
<dbReference type="EMBL" id="KN549924">
    <property type="protein sequence ID" value="KHJ95555.1"/>
    <property type="molecule type" value="Genomic_DNA"/>
</dbReference>
<dbReference type="Gene3D" id="6.20.50.160">
    <property type="match status" value="1"/>
</dbReference>
<dbReference type="Pfam" id="PF07703">
    <property type="entry name" value="A2M_BRD"/>
    <property type="match status" value="1"/>
</dbReference>
<name>A0A0B1TJH4_OESDE</name>
<dbReference type="Proteomes" id="UP000053660">
    <property type="component" value="Unassembled WGS sequence"/>
</dbReference>
<accession>A0A0B1TJH4</accession>
<dbReference type="InterPro" id="IPR013783">
    <property type="entry name" value="Ig-like_fold"/>
</dbReference>
<gene>
    <name evidence="2" type="ORF">OESDEN_04499</name>
</gene>
<sequence>MKQEGCWRSALTLNANQTDSYSHPSFQISTYWVNMKLDIKKQGDTFKPGLPYNVFVALKQMDDTPVKASVPQKVQVTAFYECPFNIPTEEKFVDLDDQGTAVIALLPPLNCTSAEIEALYGLSDNHIRDSLKVEAGESPSNSFLQLVADNEGAVDVGKTLSFLVKATENVGMMTYQVMSRGSIVLSKEISVNSDHTTISFTATNDMAPNSRLIVYAIRPSNQEILVDATDFKVDGLFRNNVTLSIDKNSVEPGDSVSFKVTADPYSYVGLLAVDQSVLLLKSGNHITSQLVGSGFFS</sequence>
<keyword evidence="3" id="KW-1185">Reference proteome</keyword>
<dbReference type="PANTHER" id="PTHR11412">
    <property type="entry name" value="MACROGLOBULIN / COMPLEMENT"/>
    <property type="match status" value="1"/>
</dbReference>
<dbReference type="SMART" id="SM01359">
    <property type="entry name" value="A2M_N_2"/>
    <property type="match status" value="1"/>
</dbReference>
<dbReference type="Gene3D" id="2.60.40.1930">
    <property type="match status" value="1"/>
</dbReference>